<gene>
    <name evidence="2" type="ORF">IPO85_01680</name>
</gene>
<dbReference type="InterPro" id="IPR026444">
    <property type="entry name" value="Secre_tail"/>
</dbReference>
<dbReference type="Proteomes" id="UP000808349">
    <property type="component" value="Unassembled WGS sequence"/>
</dbReference>
<evidence type="ECO:0000259" key="1">
    <source>
        <dbReference type="Pfam" id="PF18962"/>
    </source>
</evidence>
<comment type="caution">
    <text evidence="2">The sequence shown here is derived from an EMBL/GenBank/DDBJ whole genome shotgun (WGS) entry which is preliminary data.</text>
</comment>
<protein>
    <submittedName>
        <fullName evidence="2">T9SS type A sorting domain-containing protein</fullName>
    </submittedName>
</protein>
<evidence type="ECO:0000313" key="3">
    <source>
        <dbReference type="Proteomes" id="UP000808349"/>
    </source>
</evidence>
<dbReference type="EMBL" id="JADKFW010000004">
    <property type="protein sequence ID" value="MBK9716234.1"/>
    <property type="molecule type" value="Genomic_DNA"/>
</dbReference>
<accession>A0A9D7S6E4</accession>
<dbReference type="Pfam" id="PF18962">
    <property type="entry name" value="Por_Secre_tail"/>
    <property type="match status" value="1"/>
</dbReference>
<reference evidence="2 3" key="1">
    <citation type="submission" date="2020-10" db="EMBL/GenBank/DDBJ databases">
        <title>Connecting structure to function with the recovery of over 1000 high-quality activated sludge metagenome-assembled genomes encoding full-length rRNA genes using long-read sequencing.</title>
        <authorList>
            <person name="Singleton C.M."/>
            <person name="Petriglieri F."/>
            <person name="Kristensen J.M."/>
            <person name="Kirkegaard R.H."/>
            <person name="Michaelsen T.Y."/>
            <person name="Andersen M.H."/>
            <person name="Karst S.M."/>
            <person name="Dueholm M.S."/>
            <person name="Nielsen P.H."/>
            <person name="Albertsen M."/>
        </authorList>
    </citation>
    <scope>NUCLEOTIDE SEQUENCE [LARGE SCALE GENOMIC DNA]</scope>
    <source>
        <strain evidence="2">Ribe_18-Q3-R11-54_BAT3C.373</strain>
    </source>
</reference>
<evidence type="ECO:0000313" key="2">
    <source>
        <dbReference type="EMBL" id="MBK9716234.1"/>
    </source>
</evidence>
<organism evidence="2 3">
    <name type="scientific">Candidatus Defluviibacterium haderslevense</name>
    <dbReference type="NCBI Taxonomy" id="2981993"/>
    <lineage>
        <taxon>Bacteria</taxon>
        <taxon>Pseudomonadati</taxon>
        <taxon>Bacteroidota</taxon>
        <taxon>Saprospiria</taxon>
        <taxon>Saprospirales</taxon>
        <taxon>Saprospiraceae</taxon>
        <taxon>Candidatus Defluviibacterium</taxon>
    </lineage>
</organism>
<sequence>MYIGVVSNSDQSKNIDFQLFPNPCTSFFIINVNDYLPSKMLMTIYNLQGTEVLHKRLYQGSNVIDLEDVNAGVYVVEIREQGIVVKSEKLVKM</sequence>
<feature type="domain" description="Secretion system C-terminal sorting" evidence="1">
    <location>
        <begin position="19"/>
        <end position="90"/>
    </location>
</feature>
<proteinExistence type="predicted"/>
<name>A0A9D7S6E4_9BACT</name>
<dbReference type="AlphaFoldDB" id="A0A9D7S6E4"/>
<dbReference type="NCBIfam" id="TIGR04183">
    <property type="entry name" value="Por_Secre_tail"/>
    <property type="match status" value="1"/>
</dbReference>